<name>A0A2Y8ZWQ5_9MICO</name>
<feature type="region of interest" description="Disordered" evidence="1">
    <location>
        <begin position="166"/>
        <end position="199"/>
    </location>
</feature>
<sequence length="199" mass="20612">MTKNIVLISWDDSSKAYEAFSKFKDLDAGTIRINSSAVVERGTDGQLKVTDGQDNVIGIGTLGGSTIGLLLGVLGGPLGVLLGGATGGLIGSLADLDRGEASDSVVSSAGRAIPAGRTAIVAEVEETSNDTLDEFASQNGATVLRRSEEDVLDEIADADEAADAAAAAAEEKLHEAHKAERKAKRDEKIANLKAKLRHD</sequence>
<reference evidence="3" key="1">
    <citation type="submission" date="2016-10" db="EMBL/GenBank/DDBJ databases">
        <authorList>
            <person name="Varghese N."/>
            <person name="Submissions S."/>
        </authorList>
    </citation>
    <scope>NUCLEOTIDE SEQUENCE [LARGE SCALE GENOMIC DNA]</scope>
    <source>
        <strain evidence="3">DSM 22951</strain>
    </source>
</reference>
<evidence type="ECO:0000313" key="2">
    <source>
        <dbReference type="EMBL" id="SSA35966.1"/>
    </source>
</evidence>
<protein>
    <submittedName>
        <fullName evidence="2">Uncharacterized membrane protein</fullName>
    </submittedName>
</protein>
<proteinExistence type="predicted"/>
<feature type="compositionally biased region" description="Basic and acidic residues" evidence="1">
    <location>
        <begin position="169"/>
        <end position="190"/>
    </location>
</feature>
<gene>
    <name evidence="2" type="ORF">SAMN04489750_3345</name>
</gene>
<dbReference type="InterPro" id="IPR009200">
    <property type="entry name" value="DUF1269_membrane"/>
</dbReference>
<dbReference type="Pfam" id="PF06897">
    <property type="entry name" value="DUF1269"/>
    <property type="match status" value="1"/>
</dbReference>
<evidence type="ECO:0000256" key="1">
    <source>
        <dbReference type="SAM" id="MobiDB-lite"/>
    </source>
</evidence>
<dbReference type="AlphaFoldDB" id="A0A2Y8ZWQ5"/>
<accession>A0A2Y8ZWQ5</accession>
<evidence type="ECO:0000313" key="3">
    <source>
        <dbReference type="Proteomes" id="UP000250028"/>
    </source>
</evidence>
<keyword evidence="3" id="KW-1185">Reference proteome</keyword>
<dbReference type="Proteomes" id="UP000250028">
    <property type="component" value="Unassembled WGS sequence"/>
</dbReference>
<dbReference type="EMBL" id="UESZ01000001">
    <property type="protein sequence ID" value="SSA35966.1"/>
    <property type="molecule type" value="Genomic_DNA"/>
</dbReference>
<dbReference type="RefSeq" id="WP_245934168.1">
    <property type="nucleotide sequence ID" value="NZ_QGDN01000001.1"/>
</dbReference>
<organism evidence="2 3">
    <name type="scientific">Branchiibius hedensis</name>
    <dbReference type="NCBI Taxonomy" id="672460"/>
    <lineage>
        <taxon>Bacteria</taxon>
        <taxon>Bacillati</taxon>
        <taxon>Actinomycetota</taxon>
        <taxon>Actinomycetes</taxon>
        <taxon>Micrococcales</taxon>
        <taxon>Dermacoccaceae</taxon>
        <taxon>Branchiibius</taxon>
    </lineage>
</organism>